<accession>A0A927GSF8</accession>
<dbReference type="InterPro" id="IPR013529">
    <property type="entry name" value="Glyco_hydro_42_N"/>
</dbReference>
<evidence type="ECO:0000256" key="3">
    <source>
        <dbReference type="SAM" id="MobiDB-lite"/>
    </source>
</evidence>
<dbReference type="GO" id="GO:0004565">
    <property type="term" value="F:beta-galactosidase activity"/>
    <property type="evidence" value="ECO:0007669"/>
    <property type="project" value="InterPro"/>
</dbReference>
<dbReference type="Pfam" id="PF02449">
    <property type="entry name" value="Glyco_hydro_42"/>
    <property type="match status" value="1"/>
</dbReference>
<feature type="compositionally biased region" description="Low complexity" evidence="3">
    <location>
        <begin position="826"/>
        <end position="852"/>
    </location>
</feature>
<dbReference type="SUPFAM" id="SSF51445">
    <property type="entry name" value="(Trans)glycosidases"/>
    <property type="match status" value="1"/>
</dbReference>
<feature type="region of interest" description="Disordered" evidence="3">
    <location>
        <begin position="813"/>
        <end position="869"/>
    </location>
</feature>
<comment type="caution">
    <text evidence="5">The sequence shown here is derived from an EMBL/GenBank/DDBJ whole genome shotgun (WGS) entry which is preliminary data.</text>
</comment>
<proteinExistence type="predicted"/>
<keyword evidence="2" id="KW-0326">Glycosidase</keyword>
<sequence>MDAHIYPLLTAVAAGGREVAAPAVLLEHTKGAYSGGRWIFLHRVPERGCWQSGELVELLGDCATYCASGVTELWLKPSSACYEPGERAALTILLQTLGRTGARRGGAKRAWRFALQVRRVESSAETAVETAYSGDAATRAAAVEEAPPHNGPTAQRATAEAGERAAMGGAGQAAAATALWSGEARLADAADQVSAQLVVPVDIEPGLYAVECVCEAADGERRVLRQGYWGMDRALLQAGDYLRAGRDYFYRDGKPFPIVGMTYMTSDVARKFLLLPNVNVWERDMAQMKAAGINYVRTGIWTAYRQMMFIDGHPYDEVLRAIDAFFLTAKRHGLEVTFTFFSFAPEAWEGANPYLDPRSRAAQKRFCAAIVRRHADSTHVHWDLINEPSLFHPDRIFSGPQTVRDPYERQAYADWLRARHGDDIRELQARWNMTPEELPDFEAAMPPRDTDVVFKPTSIHPKKNAVWLDYTLFTMAMHNEWAADLTATIRAFQPRQLVTVGQDEGLCSQRPTPFFYGEAVDYTTVHSWWQLDHLVWDSAFTKTHGKPNLVQETGIMHVETPEGKSKRSEQELHAILERKYAYAFAVAGAGAVQWIWNTNYYMNNVNESNIGALRADGTEKPEAEVSYDFGAFIGGMRELFGERRLEEIAVVFPYSNDFSTRKLVQDATMKLSRMLSYRFKLPYRAYGEYQLDELTAGGNPPRLILVPSPHNFSREALRTLLNHVRHSGGTLLYTGPIGLDPYWRADDAAAELLGPLAQRNVRREEALALGDRTYTVGFPRIRISEVAKEVRLQPEEVQVQPLEVSDATAVAGERGQANAGEHGLRAAKGQQAAAPGAGQQDALAGGAAAGGRQEPDSQSHMAGEIDSEEGLTRLTELELGKGRLIWCPLPIELSESDDALEALYRHALGAAGVEPELEWESGGEQPGVYGRKLTMADGAALFTFVSESARPHAIAVRDRATGRRYAFRLPAERAVLFATRADGALHSVYRPDESQIDVE</sequence>
<dbReference type="GO" id="GO:0009341">
    <property type="term" value="C:beta-galactosidase complex"/>
    <property type="evidence" value="ECO:0007669"/>
    <property type="project" value="InterPro"/>
</dbReference>
<dbReference type="AlphaFoldDB" id="A0A927GSF8"/>
<dbReference type="Gene3D" id="3.20.20.80">
    <property type="entry name" value="Glycosidases"/>
    <property type="match status" value="1"/>
</dbReference>
<dbReference type="Proteomes" id="UP000621560">
    <property type="component" value="Unassembled WGS sequence"/>
</dbReference>
<evidence type="ECO:0000259" key="4">
    <source>
        <dbReference type="Pfam" id="PF02449"/>
    </source>
</evidence>
<keyword evidence="1" id="KW-0378">Hydrolase</keyword>
<dbReference type="InterPro" id="IPR017853">
    <property type="entry name" value="GH"/>
</dbReference>
<evidence type="ECO:0000256" key="2">
    <source>
        <dbReference type="ARBA" id="ARBA00023295"/>
    </source>
</evidence>
<dbReference type="GO" id="GO:0005975">
    <property type="term" value="P:carbohydrate metabolic process"/>
    <property type="evidence" value="ECO:0007669"/>
    <property type="project" value="InterPro"/>
</dbReference>
<feature type="domain" description="Glycoside hydrolase family 42 N-terminal" evidence="4">
    <location>
        <begin position="363"/>
        <end position="530"/>
    </location>
</feature>
<name>A0A927GSF8_9BACL</name>
<evidence type="ECO:0000313" key="5">
    <source>
        <dbReference type="EMBL" id="MBD2845970.1"/>
    </source>
</evidence>
<gene>
    <name evidence="5" type="ORF">IDH44_12265</name>
</gene>
<keyword evidence="6" id="KW-1185">Reference proteome</keyword>
<reference evidence="5" key="1">
    <citation type="submission" date="2020-09" db="EMBL/GenBank/DDBJ databases">
        <title>A novel bacterium of genus Paenibacillus, isolated from South China Sea.</title>
        <authorList>
            <person name="Huang H."/>
            <person name="Mo K."/>
            <person name="Hu Y."/>
        </authorList>
    </citation>
    <scope>NUCLEOTIDE SEQUENCE</scope>
    <source>
        <strain evidence="5">IB182496</strain>
    </source>
</reference>
<evidence type="ECO:0000313" key="6">
    <source>
        <dbReference type="Proteomes" id="UP000621560"/>
    </source>
</evidence>
<protein>
    <submittedName>
        <fullName evidence="5">Beta-galactosidase</fullName>
    </submittedName>
</protein>
<evidence type="ECO:0000256" key="1">
    <source>
        <dbReference type="ARBA" id="ARBA00022801"/>
    </source>
</evidence>
<organism evidence="5 6">
    <name type="scientific">Paenibacillus sabuli</name>
    <dbReference type="NCBI Taxonomy" id="2772509"/>
    <lineage>
        <taxon>Bacteria</taxon>
        <taxon>Bacillati</taxon>
        <taxon>Bacillota</taxon>
        <taxon>Bacilli</taxon>
        <taxon>Bacillales</taxon>
        <taxon>Paenibacillaceae</taxon>
        <taxon>Paenibacillus</taxon>
    </lineage>
</organism>
<dbReference type="EMBL" id="JACXIZ010000020">
    <property type="protein sequence ID" value="MBD2845970.1"/>
    <property type="molecule type" value="Genomic_DNA"/>
</dbReference>